<organism evidence="2">
    <name type="scientific">Brassica napus</name>
    <name type="common">Rape</name>
    <dbReference type="NCBI Taxonomy" id="3708"/>
    <lineage>
        <taxon>Eukaryota</taxon>
        <taxon>Viridiplantae</taxon>
        <taxon>Streptophyta</taxon>
        <taxon>Embryophyta</taxon>
        <taxon>Tracheophyta</taxon>
        <taxon>Spermatophyta</taxon>
        <taxon>Magnoliopsida</taxon>
        <taxon>eudicotyledons</taxon>
        <taxon>Gunneridae</taxon>
        <taxon>Pentapetalae</taxon>
        <taxon>rosids</taxon>
        <taxon>malvids</taxon>
        <taxon>Brassicales</taxon>
        <taxon>Brassicaceae</taxon>
        <taxon>Brassiceae</taxon>
        <taxon>Brassica</taxon>
    </lineage>
</organism>
<dbReference type="PANTHER" id="PTHR32212:SF264">
    <property type="entry name" value="F-BOX DOMAIN-CONTAINING PROTEIN"/>
    <property type="match status" value="1"/>
</dbReference>
<protein>
    <submittedName>
        <fullName evidence="2">(rape) hypothetical protein</fullName>
    </submittedName>
</protein>
<feature type="domain" description="FBD" evidence="1">
    <location>
        <begin position="257"/>
        <end position="326"/>
    </location>
</feature>
<gene>
    <name evidence="2" type="ORF">DARMORV10_C03P15760.1</name>
</gene>
<accession>A0A816HZQ5</accession>
<dbReference type="InterPro" id="IPR006566">
    <property type="entry name" value="FBD"/>
</dbReference>
<evidence type="ECO:0000313" key="2">
    <source>
        <dbReference type="EMBL" id="CAF1698800.1"/>
    </source>
</evidence>
<name>A0A816HZQ5_BRANA</name>
<dbReference type="SMART" id="SM00579">
    <property type="entry name" value="FBD"/>
    <property type="match status" value="1"/>
</dbReference>
<proteinExistence type="predicted"/>
<dbReference type="InterPro" id="IPR036047">
    <property type="entry name" value="F-box-like_dom_sf"/>
</dbReference>
<dbReference type="Proteomes" id="UP001295469">
    <property type="component" value="Chromosome C03"/>
</dbReference>
<dbReference type="SUPFAM" id="SSF81383">
    <property type="entry name" value="F-box domain"/>
    <property type="match status" value="1"/>
</dbReference>
<dbReference type="Pfam" id="PF00646">
    <property type="entry name" value="F-box"/>
    <property type="match status" value="1"/>
</dbReference>
<evidence type="ECO:0000259" key="1">
    <source>
        <dbReference type="SMART" id="SM00579"/>
    </source>
</evidence>
<dbReference type="InterPro" id="IPR001810">
    <property type="entry name" value="F-box_dom"/>
</dbReference>
<dbReference type="Pfam" id="PF08387">
    <property type="entry name" value="FBD"/>
    <property type="match status" value="1"/>
</dbReference>
<dbReference type="EMBL" id="HG994367">
    <property type="protein sequence ID" value="CAF1698800.1"/>
    <property type="molecule type" value="Genomic_DNA"/>
</dbReference>
<dbReference type="AlphaFoldDB" id="A0A816HZQ5"/>
<dbReference type="PANTHER" id="PTHR32212">
    <property type="entry name" value="CYCLIN-LIKE F-BOX"/>
    <property type="match status" value="1"/>
</dbReference>
<reference evidence="2" key="1">
    <citation type="submission" date="2021-01" db="EMBL/GenBank/DDBJ databases">
        <authorList>
            <consortium name="Genoscope - CEA"/>
            <person name="William W."/>
        </authorList>
    </citation>
    <scope>NUCLEOTIDE SEQUENCE</scope>
</reference>
<sequence>MTPVDMISHLPEALLLRILSELTITKDVVATMVLSKQWECLWKSVPKLVYDDSYKNIDTGRFSSFVDRSLILHEAPVETLHFILTQKSAAVDIGVWITIAVKCRVRNMCIDIDCSSSKTPAILPRSLYTTGSRMLVSLKLKNLVVEKCLHDNVTTLTIKVPSLKSAFLDTTSSGVEGGFVIDSPSLECCRRPLFTWAESNFFYFSKASMYLFTKLKRCIFCWYCLPPPCTFEHMHISISLNTHAPAGMTRAQFLNVCYLSLETLEWEGYEGRKKEKEVAAFILRSGRCLKNVTISSTSTDSDKKLEMLKELSLSFRRSPICQIAFN</sequence>